<proteinExistence type="predicted"/>
<dbReference type="InterPro" id="IPR000326">
    <property type="entry name" value="PAP2/HPO"/>
</dbReference>
<protein>
    <submittedName>
        <fullName evidence="9">Membrane protein</fullName>
    </submittedName>
</protein>
<feature type="transmembrane region" description="Helical" evidence="7">
    <location>
        <begin position="65"/>
        <end position="82"/>
    </location>
</feature>
<keyword evidence="10" id="KW-1185">Reference proteome</keyword>
<comment type="subcellular location">
    <subcellularLocation>
        <location evidence="1">Cell membrane</location>
        <topology evidence="1">Multi-pass membrane protein</topology>
    </subcellularLocation>
</comment>
<evidence type="ECO:0000259" key="8">
    <source>
        <dbReference type="SMART" id="SM00014"/>
    </source>
</evidence>
<dbReference type="PANTHER" id="PTHR14969:SF62">
    <property type="entry name" value="DECAPRENYLPHOSPHORYL-5-PHOSPHORIBOSE PHOSPHATASE RV3807C-RELATED"/>
    <property type="match status" value="1"/>
</dbReference>
<dbReference type="GO" id="GO:0016787">
    <property type="term" value="F:hydrolase activity"/>
    <property type="evidence" value="ECO:0007669"/>
    <property type="project" value="UniProtKB-KW"/>
</dbReference>
<dbReference type="CDD" id="cd01610">
    <property type="entry name" value="PAP2_like"/>
    <property type="match status" value="1"/>
</dbReference>
<dbReference type="Pfam" id="PF01569">
    <property type="entry name" value="PAP2"/>
    <property type="match status" value="1"/>
</dbReference>
<dbReference type="RefSeq" id="WP_047314790.1">
    <property type="nucleotide sequence ID" value="NZ_LDPQ01000008.1"/>
</dbReference>
<dbReference type="EMBL" id="LDPR01000010">
    <property type="protein sequence ID" value="KLO36129.1"/>
    <property type="molecule type" value="Genomic_DNA"/>
</dbReference>
<keyword evidence="5 7" id="KW-1133">Transmembrane helix</keyword>
<sequence>MPEAPLFEAPTGEVAAMVAVQSALAGRAGVLPTARGMSHFGEHSVGWLAVSLLGAILVPRRRRDWLVAGAGAFVAHAAAVLIKRMVRRTRPNHPAVAVNVGTPSQLSFPSAHATSTTAAAILIGRASGLPKGIAAAVLVAPMALSRIVLGVHYPSDVAFGIALGAAVAGTTARFESRLSRRWPAQHGPSAGGAAK</sequence>
<gene>
    <name evidence="9" type="ORF">ABH38_13020</name>
</gene>
<organism evidence="9 10">
    <name type="scientific">Mycobacterium haemophilum</name>
    <dbReference type="NCBI Taxonomy" id="29311"/>
    <lineage>
        <taxon>Bacteria</taxon>
        <taxon>Bacillati</taxon>
        <taxon>Actinomycetota</taxon>
        <taxon>Actinomycetes</taxon>
        <taxon>Mycobacteriales</taxon>
        <taxon>Mycobacteriaceae</taxon>
        <taxon>Mycobacterium</taxon>
    </lineage>
</organism>
<evidence type="ECO:0000256" key="7">
    <source>
        <dbReference type="SAM" id="Phobius"/>
    </source>
</evidence>
<evidence type="ECO:0000256" key="6">
    <source>
        <dbReference type="ARBA" id="ARBA00023136"/>
    </source>
</evidence>
<evidence type="ECO:0000313" key="9">
    <source>
        <dbReference type="EMBL" id="KLO36129.1"/>
    </source>
</evidence>
<comment type="caution">
    <text evidence="9">The sequence shown here is derived from an EMBL/GenBank/DDBJ whole genome shotgun (WGS) entry which is preliminary data.</text>
</comment>
<evidence type="ECO:0000256" key="2">
    <source>
        <dbReference type="ARBA" id="ARBA00022475"/>
    </source>
</evidence>
<evidence type="ECO:0000313" key="10">
    <source>
        <dbReference type="Proteomes" id="UP000036334"/>
    </source>
</evidence>
<keyword evidence="3 7" id="KW-0812">Transmembrane</keyword>
<keyword evidence="4" id="KW-0378">Hydrolase</keyword>
<dbReference type="PANTHER" id="PTHR14969">
    <property type="entry name" value="SPHINGOSINE-1-PHOSPHATE PHOSPHOHYDROLASE"/>
    <property type="match status" value="1"/>
</dbReference>
<dbReference type="OrthoDB" id="4333485at2"/>
<dbReference type="PATRIC" id="fig|29311.18.peg.4208"/>
<dbReference type="AlphaFoldDB" id="A0A0I9YP55"/>
<dbReference type="SMART" id="SM00014">
    <property type="entry name" value="acidPPc"/>
    <property type="match status" value="1"/>
</dbReference>
<evidence type="ECO:0000256" key="1">
    <source>
        <dbReference type="ARBA" id="ARBA00004651"/>
    </source>
</evidence>
<dbReference type="InterPro" id="IPR036938">
    <property type="entry name" value="PAP2/HPO_sf"/>
</dbReference>
<reference evidence="9 10" key="1">
    <citation type="submission" date="2015-05" db="EMBL/GenBank/DDBJ databases">
        <title>Genome sequence of Mycobacterium haemophilum.</title>
        <authorList>
            <person name="Greninger A.L."/>
            <person name="Cunningham G."/>
            <person name="Miller S."/>
        </authorList>
    </citation>
    <scope>NUCLEOTIDE SEQUENCE [LARGE SCALE GENOMIC DNA]</scope>
    <source>
        <strain evidence="10">UC1</strain>
    </source>
</reference>
<dbReference type="Gene3D" id="1.20.144.10">
    <property type="entry name" value="Phosphatidic acid phosphatase type 2/haloperoxidase"/>
    <property type="match status" value="1"/>
</dbReference>
<keyword evidence="2" id="KW-1003">Cell membrane</keyword>
<evidence type="ECO:0000256" key="5">
    <source>
        <dbReference type="ARBA" id="ARBA00022989"/>
    </source>
</evidence>
<name>A0A0I9YP55_9MYCO</name>
<dbReference type="Proteomes" id="UP000036334">
    <property type="component" value="Unassembled WGS sequence"/>
</dbReference>
<evidence type="ECO:0000256" key="4">
    <source>
        <dbReference type="ARBA" id="ARBA00022801"/>
    </source>
</evidence>
<dbReference type="STRING" id="1202450.B586_03015"/>
<dbReference type="GO" id="GO:0005886">
    <property type="term" value="C:plasma membrane"/>
    <property type="evidence" value="ECO:0007669"/>
    <property type="project" value="UniProtKB-SubCell"/>
</dbReference>
<dbReference type="SUPFAM" id="SSF48317">
    <property type="entry name" value="Acid phosphatase/Vanadium-dependent haloperoxidase"/>
    <property type="match status" value="1"/>
</dbReference>
<accession>A0A0I9YP55</accession>
<evidence type="ECO:0000256" key="3">
    <source>
        <dbReference type="ARBA" id="ARBA00022692"/>
    </source>
</evidence>
<keyword evidence="6 7" id="KW-0472">Membrane</keyword>
<feature type="domain" description="Phosphatidic acid phosphatase type 2/haloperoxidase" evidence="8">
    <location>
        <begin position="65"/>
        <end position="172"/>
    </location>
</feature>